<organism evidence="2 3">
    <name type="scientific">Ogataea philodendri</name>
    <dbReference type="NCBI Taxonomy" id="1378263"/>
    <lineage>
        <taxon>Eukaryota</taxon>
        <taxon>Fungi</taxon>
        <taxon>Dikarya</taxon>
        <taxon>Ascomycota</taxon>
        <taxon>Saccharomycotina</taxon>
        <taxon>Pichiomycetes</taxon>
        <taxon>Pichiales</taxon>
        <taxon>Pichiaceae</taxon>
        <taxon>Ogataea</taxon>
    </lineage>
</organism>
<comment type="caution">
    <text evidence="2">The sequence shown here is derived from an EMBL/GenBank/DDBJ whole genome shotgun (WGS) entry which is preliminary data.</text>
</comment>
<dbReference type="RefSeq" id="XP_046060804.1">
    <property type="nucleotide sequence ID" value="XM_046204796.1"/>
</dbReference>
<protein>
    <submittedName>
        <fullName evidence="2">Uncharacterized protein</fullName>
    </submittedName>
</protein>
<feature type="chain" id="PRO_5040467474" evidence="1">
    <location>
        <begin position="30"/>
        <end position="194"/>
    </location>
</feature>
<evidence type="ECO:0000256" key="1">
    <source>
        <dbReference type="SAM" id="SignalP"/>
    </source>
</evidence>
<proteinExistence type="predicted"/>
<accession>A0A9P8T507</accession>
<feature type="signal peptide" evidence="1">
    <location>
        <begin position="1"/>
        <end position="29"/>
    </location>
</feature>
<dbReference type="Proteomes" id="UP000769157">
    <property type="component" value="Unassembled WGS sequence"/>
</dbReference>
<evidence type="ECO:0000313" key="3">
    <source>
        <dbReference type="Proteomes" id="UP000769157"/>
    </source>
</evidence>
<dbReference type="GeneID" id="70235753"/>
<sequence>MGCLRFAATLVRLADLGAVLNLAPVGTGGVEMLVGVVAMPSCEDCSNMFMSPSMSKLNSSLGNCGWNLSKENAWKRDFDVMDDWDGEYIGLEFGTELCPRKSLEASAVGMWERLGWWFKEVGTEVDTASNPTGDGDRFKSGPMAVGNELAPISSESEFINVCESLENWAPRIGDTSFRGKAGLCWLPMDLMCSI</sequence>
<reference evidence="2" key="2">
    <citation type="submission" date="2021-01" db="EMBL/GenBank/DDBJ databases">
        <authorList>
            <person name="Schikora-Tamarit M.A."/>
        </authorList>
    </citation>
    <scope>NUCLEOTIDE SEQUENCE</scope>
    <source>
        <strain evidence="2">CBS6075</strain>
    </source>
</reference>
<dbReference type="AlphaFoldDB" id="A0A9P8T507"/>
<keyword evidence="3" id="KW-1185">Reference proteome</keyword>
<keyword evidence="1" id="KW-0732">Signal</keyword>
<dbReference type="EMBL" id="JAEUBE010000295">
    <property type="protein sequence ID" value="KAH3665600.1"/>
    <property type="molecule type" value="Genomic_DNA"/>
</dbReference>
<gene>
    <name evidence="2" type="ORF">OGAPHI_003788</name>
</gene>
<evidence type="ECO:0000313" key="2">
    <source>
        <dbReference type="EMBL" id="KAH3665600.1"/>
    </source>
</evidence>
<name>A0A9P8T507_9ASCO</name>
<reference evidence="2" key="1">
    <citation type="journal article" date="2021" name="Open Biol.">
        <title>Shared evolutionary footprints suggest mitochondrial oxidative damage underlies multiple complex I losses in fungi.</title>
        <authorList>
            <person name="Schikora-Tamarit M.A."/>
            <person name="Marcet-Houben M."/>
            <person name="Nosek J."/>
            <person name="Gabaldon T."/>
        </authorList>
    </citation>
    <scope>NUCLEOTIDE SEQUENCE</scope>
    <source>
        <strain evidence="2">CBS6075</strain>
    </source>
</reference>